<proteinExistence type="predicted"/>
<keyword evidence="2" id="KW-0238">DNA-binding</keyword>
<evidence type="ECO:0000313" key="2">
    <source>
        <dbReference type="EMBL" id="MBB3092006.1"/>
    </source>
</evidence>
<dbReference type="CDD" id="cd00090">
    <property type="entry name" value="HTH_ARSR"/>
    <property type="match status" value="1"/>
</dbReference>
<protein>
    <submittedName>
        <fullName evidence="2">DNA-binding transcriptional ArsR family regulator</fullName>
    </submittedName>
</protein>
<evidence type="ECO:0000313" key="3">
    <source>
        <dbReference type="Proteomes" id="UP000577707"/>
    </source>
</evidence>
<dbReference type="Proteomes" id="UP000577707">
    <property type="component" value="Unassembled WGS sequence"/>
</dbReference>
<reference evidence="2 3" key="1">
    <citation type="submission" date="2020-08" db="EMBL/GenBank/DDBJ databases">
        <title>Genomic Encyclopedia of Type Strains, Phase III (KMG-III): the genomes of soil and plant-associated and newly described type strains.</title>
        <authorList>
            <person name="Whitman W."/>
        </authorList>
    </citation>
    <scope>NUCLEOTIDE SEQUENCE [LARGE SCALE GENOMIC DNA]</scope>
    <source>
        <strain evidence="2 3">CECT 3302</strain>
    </source>
</reference>
<name>A0A7W5FBB4_9ACTN</name>
<dbReference type="AlphaFoldDB" id="A0A7W5FBB4"/>
<sequence length="184" mass="20630">MTSIETVRAVHHPTRRRILSFLYLHGASQVSVMAKSLDQQVGSVSHHLRMLERAAIVERAPELAADGRTSWWRLAQDQFSFSIEDFDDPGERMQAREADRANTQHQLSKLATWLNGQDKAPAEWRKAAFSSDSLAFATPEELAELADELSATVRAWRERVKTSGDAAGRRAPVFVFARGFPSKP</sequence>
<dbReference type="GO" id="GO:0003700">
    <property type="term" value="F:DNA-binding transcription factor activity"/>
    <property type="evidence" value="ECO:0007669"/>
    <property type="project" value="InterPro"/>
</dbReference>
<comment type="caution">
    <text evidence="2">The sequence shown here is derived from an EMBL/GenBank/DDBJ whole genome shotgun (WGS) entry which is preliminary data.</text>
</comment>
<dbReference type="Gene3D" id="1.10.10.10">
    <property type="entry name" value="Winged helix-like DNA-binding domain superfamily/Winged helix DNA-binding domain"/>
    <property type="match status" value="1"/>
</dbReference>
<accession>A0A7W5FBB4</accession>
<dbReference type="GO" id="GO:0003677">
    <property type="term" value="F:DNA binding"/>
    <property type="evidence" value="ECO:0007669"/>
    <property type="project" value="UniProtKB-KW"/>
</dbReference>
<gene>
    <name evidence="2" type="ORF">FHS12_004983</name>
</gene>
<keyword evidence="3" id="KW-1185">Reference proteome</keyword>
<evidence type="ECO:0000259" key="1">
    <source>
        <dbReference type="SMART" id="SM00418"/>
    </source>
</evidence>
<dbReference type="RefSeq" id="WP_183551279.1">
    <property type="nucleotide sequence ID" value="NZ_BMQT01000014.1"/>
</dbReference>
<dbReference type="InterPro" id="IPR036388">
    <property type="entry name" value="WH-like_DNA-bd_sf"/>
</dbReference>
<organism evidence="2 3">
    <name type="scientific">Nocardioides albus</name>
    <dbReference type="NCBI Taxonomy" id="1841"/>
    <lineage>
        <taxon>Bacteria</taxon>
        <taxon>Bacillati</taxon>
        <taxon>Actinomycetota</taxon>
        <taxon>Actinomycetes</taxon>
        <taxon>Propionibacteriales</taxon>
        <taxon>Nocardioidaceae</taxon>
        <taxon>Nocardioides</taxon>
    </lineage>
</organism>
<feature type="domain" description="HTH arsR-type" evidence="1">
    <location>
        <begin position="5"/>
        <end position="88"/>
    </location>
</feature>
<dbReference type="InterPro" id="IPR001845">
    <property type="entry name" value="HTH_ArsR_DNA-bd_dom"/>
</dbReference>
<dbReference type="Pfam" id="PF12840">
    <property type="entry name" value="HTH_20"/>
    <property type="match status" value="1"/>
</dbReference>
<dbReference type="EMBL" id="JACHXG010000015">
    <property type="protein sequence ID" value="MBB3092006.1"/>
    <property type="molecule type" value="Genomic_DNA"/>
</dbReference>
<dbReference type="SUPFAM" id="SSF46785">
    <property type="entry name" value="Winged helix' DNA-binding domain"/>
    <property type="match status" value="1"/>
</dbReference>
<dbReference type="InterPro" id="IPR036390">
    <property type="entry name" value="WH_DNA-bd_sf"/>
</dbReference>
<dbReference type="InterPro" id="IPR011991">
    <property type="entry name" value="ArsR-like_HTH"/>
</dbReference>
<dbReference type="SMART" id="SM00418">
    <property type="entry name" value="HTH_ARSR"/>
    <property type="match status" value="1"/>
</dbReference>